<sequence>MKLISRVVALVSSALLAGALVGCAAAPQKGSDHAHATMDSMDMQAHCEMHRKMMSGKSAAEQQAMMQEHMKSMSPEMRQRMQAMHEQCK</sequence>
<gene>
    <name evidence="3" type="ORF">GON04_09255</name>
</gene>
<dbReference type="EMBL" id="WSEL01000003">
    <property type="protein sequence ID" value="MVQ29634.1"/>
    <property type="molecule type" value="Genomic_DNA"/>
</dbReference>
<dbReference type="AlphaFoldDB" id="A0A6N8IS04"/>
<evidence type="ECO:0000256" key="2">
    <source>
        <dbReference type="SAM" id="SignalP"/>
    </source>
</evidence>
<proteinExistence type="predicted"/>
<feature type="region of interest" description="Disordered" evidence="1">
    <location>
        <begin position="55"/>
        <end position="89"/>
    </location>
</feature>
<accession>A0A6N8IS04</accession>
<dbReference type="PROSITE" id="PS51257">
    <property type="entry name" value="PROKAR_LIPOPROTEIN"/>
    <property type="match status" value="1"/>
</dbReference>
<evidence type="ECO:0008006" key="5">
    <source>
        <dbReference type="Google" id="ProtNLM"/>
    </source>
</evidence>
<dbReference type="RefSeq" id="WP_157397618.1">
    <property type="nucleotide sequence ID" value="NZ_WSEL01000003.1"/>
</dbReference>
<feature type="signal peptide" evidence="2">
    <location>
        <begin position="1"/>
        <end position="24"/>
    </location>
</feature>
<reference evidence="3 4" key="1">
    <citation type="submission" date="2019-12" db="EMBL/GenBank/DDBJ databases">
        <authorList>
            <person name="Huq M.A."/>
        </authorList>
    </citation>
    <scope>NUCLEOTIDE SEQUENCE [LARGE SCALE GENOMIC DNA]</scope>
    <source>
        <strain evidence="3 4">MAH-25</strain>
    </source>
</reference>
<protein>
    <recommendedName>
        <fullName evidence="5">DUF305 domain-containing protein</fullName>
    </recommendedName>
</protein>
<organism evidence="3 4">
    <name type="scientific">Ramlibacter pinisoli</name>
    <dbReference type="NCBI Taxonomy" id="2682844"/>
    <lineage>
        <taxon>Bacteria</taxon>
        <taxon>Pseudomonadati</taxon>
        <taxon>Pseudomonadota</taxon>
        <taxon>Betaproteobacteria</taxon>
        <taxon>Burkholderiales</taxon>
        <taxon>Comamonadaceae</taxon>
        <taxon>Ramlibacter</taxon>
    </lineage>
</organism>
<name>A0A6N8IS04_9BURK</name>
<comment type="caution">
    <text evidence="3">The sequence shown here is derived from an EMBL/GenBank/DDBJ whole genome shotgun (WGS) entry which is preliminary data.</text>
</comment>
<evidence type="ECO:0000313" key="3">
    <source>
        <dbReference type="EMBL" id="MVQ29634.1"/>
    </source>
</evidence>
<feature type="chain" id="PRO_5026721567" description="DUF305 domain-containing protein" evidence="2">
    <location>
        <begin position="25"/>
        <end position="89"/>
    </location>
</feature>
<keyword evidence="2" id="KW-0732">Signal</keyword>
<evidence type="ECO:0000313" key="4">
    <source>
        <dbReference type="Proteomes" id="UP000469385"/>
    </source>
</evidence>
<dbReference type="Proteomes" id="UP000469385">
    <property type="component" value="Unassembled WGS sequence"/>
</dbReference>
<evidence type="ECO:0000256" key="1">
    <source>
        <dbReference type="SAM" id="MobiDB-lite"/>
    </source>
</evidence>
<keyword evidence="4" id="KW-1185">Reference proteome</keyword>